<dbReference type="RefSeq" id="WP_142942149.1">
    <property type="nucleotide sequence ID" value="NZ_VIKR01000002.1"/>
</dbReference>
<name>A0A545TE84_9GAMM</name>
<accession>A0A545TE84</accession>
<evidence type="ECO:0000313" key="1">
    <source>
        <dbReference type="EMBL" id="TQV75535.1"/>
    </source>
</evidence>
<dbReference type="EMBL" id="VIKR01000002">
    <property type="protein sequence ID" value="TQV75535.1"/>
    <property type="molecule type" value="Genomic_DNA"/>
</dbReference>
<proteinExistence type="predicted"/>
<dbReference type="AlphaFoldDB" id="A0A545TE84"/>
<protein>
    <submittedName>
        <fullName evidence="1">Uncharacterized protein</fullName>
    </submittedName>
</protein>
<dbReference type="Proteomes" id="UP000317839">
    <property type="component" value="Unassembled WGS sequence"/>
</dbReference>
<gene>
    <name evidence="1" type="ORF">FLL45_11510</name>
</gene>
<reference evidence="1 2" key="1">
    <citation type="submission" date="2019-06" db="EMBL/GenBank/DDBJ databases">
        <title>Draft genome of Aliikangiella marina GYP-15.</title>
        <authorList>
            <person name="Wang G."/>
        </authorList>
    </citation>
    <scope>NUCLEOTIDE SEQUENCE [LARGE SCALE GENOMIC DNA]</scope>
    <source>
        <strain evidence="1 2">GYP-15</strain>
    </source>
</reference>
<evidence type="ECO:0000313" key="2">
    <source>
        <dbReference type="Proteomes" id="UP000317839"/>
    </source>
</evidence>
<keyword evidence="2" id="KW-1185">Reference proteome</keyword>
<comment type="caution">
    <text evidence="1">The sequence shown here is derived from an EMBL/GenBank/DDBJ whole genome shotgun (WGS) entry which is preliminary data.</text>
</comment>
<organism evidence="1 2">
    <name type="scientific">Aliikangiella marina</name>
    <dbReference type="NCBI Taxonomy" id="1712262"/>
    <lineage>
        <taxon>Bacteria</taxon>
        <taxon>Pseudomonadati</taxon>
        <taxon>Pseudomonadota</taxon>
        <taxon>Gammaproteobacteria</taxon>
        <taxon>Oceanospirillales</taxon>
        <taxon>Pleioneaceae</taxon>
        <taxon>Aliikangiella</taxon>
    </lineage>
</organism>
<sequence length="90" mass="10300">MGTEQDKHYRQRDNESSHLDKLVEVGSYSRLTQQNLKKSMKAVFPDKPGDSFITYQEARKRKVEPIKLAGLTDEENTQLNFILSGQAADE</sequence>